<sequence>MPDLNDALGGQSVSYWIGLDGIDDGTNPDPIVIQAGFDANKQQDGTVTYEAWYEWFPNSKVPISTNDFSASAGESVAIGVTVTDAGTTAHAVFINEVTGQDYEADFFSPNEDTDARGQSAQWVIEEAPGTTLANFGTIQFINCAAMDANHVDYGVSGGTTVDLVVDGNTLATGAIASDTEVDATYTGP</sequence>
<dbReference type="AlphaFoldDB" id="A0A6A6SL30"/>
<dbReference type="PANTHER" id="PTHR37536:SF1">
    <property type="entry name" value="ASPERGILLOPEPSIN, PUTAITVE (AFU_ORTHOLOGUE AFUA_7G01200)"/>
    <property type="match status" value="1"/>
</dbReference>
<dbReference type="Gene3D" id="2.60.120.700">
    <property type="entry name" value="Peptidase G1"/>
    <property type="match status" value="1"/>
</dbReference>
<evidence type="ECO:0000313" key="3">
    <source>
        <dbReference type="Proteomes" id="UP000799324"/>
    </source>
</evidence>
<dbReference type="Pfam" id="PF01828">
    <property type="entry name" value="Peptidase_A4"/>
    <property type="match status" value="1"/>
</dbReference>
<dbReference type="GO" id="GO:0006508">
    <property type="term" value="P:proteolysis"/>
    <property type="evidence" value="ECO:0007669"/>
    <property type="project" value="InterPro"/>
</dbReference>
<dbReference type="InterPro" id="IPR013320">
    <property type="entry name" value="ConA-like_dom_sf"/>
</dbReference>
<dbReference type="Proteomes" id="UP000799324">
    <property type="component" value="Unassembled WGS sequence"/>
</dbReference>
<dbReference type="PANTHER" id="PTHR37536">
    <property type="entry name" value="PUTATIVE (AFU_ORTHOLOGUE AFUA_3G02970)-RELATED"/>
    <property type="match status" value="1"/>
</dbReference>
<dbReference type="SUPFAM" id="SSF49899">
    <property type="entry name" value="Concanavalin A-like lectins/glucanases"/>
    <property type="match status" value="1"/>
</dbReference>
<organism evidence="2 3">
    <name type="scientific">Lophiostoma macrostomum CBS 122681</name>
    <dbReference type="NCBI Taxonomy" id="1314788"/>
    <lineage>
        <taxon>Eukaryota</taxon>
        <taxon>Fungi</taxon>
        <taxon>Dikarya</taxon>
        <taxon>Ascomycota</taxon>
        <taxon>Pezizomycotina</taxon>
        <taxon>Dothideomycetes</taxon>
        <taxon>Pleosporomycetidae</taxon>
        <taxon>Pleosporales</taxon>
        <taxon>Lophiostomataceae</taxon>
        <taxon>Lophiostoma</taxon>
    </lineage>
</organism>
<name>A0A6A6SL30_9PLEO</name>
<protein>
    <submittedName>
        <fullName evidence="2">Concanavalin A-like lectin/glucanase</fullName>
    </submittedName>
</protein>
<dbReference type="InterPro" id="IPR038656">
    <property type="entry name" value="Peptidase_G1_sf"/>
</dbReference>
<feature type="active site" description="Proton acceptor" evidence="1">
    <location>
        <position position="125"/>
    </location>
</feature>
<keyword evidence="3" id="KW-1185">Reference proteome</keyword>
<dbReference type="CDD" id="cd13426">
    <property type="entry name" value="Peptidase_G1"/>
    <property type="match status" value="1"/>
</dbReference>
<dbReference type="InterPro" id="IPR000250">
    <property type="entry name" value="Peptidase_G1"/>
</dbReference>
<proteinExistence type="predicted"/>
<dbReference type="GO" id="GO:0030246">
    <property type="term" value="F:carbohydrate binding"/>
    <property type="evidence" value="ECO:0007669"/>
    <property type="project" value="UniProtKB-KW"/>
</dbReference>
<accession>A0A6A6SL30</accession>
<gene>
    <name evidence="2" type="ORF">K491DRAFT_670345</name>
</gene>
<keyword evidence="2" id="KW-0430">Lectin</keyword>
<evidence type="ECO:0000313" key="2">
    <source>
        <dbReference type="EMBL" id="KAF2648595.1"/>
    </source>
</evidence>
<dbReference type="GO" id="GO:0070007">
    <property type="term" value="F:glutamic-type endopeptidase activity"/>
    <property type="evidence" value="ECO:0007669"/>
    <property type="project" value="InterPro"/>
</dbReference>
<reference evidence="2" key="1">
    <citation type="journal article" date="2020" name="Stud. Mycol.">
        <title>101 Dothideomycetes genomes: a test case for predicting lifestyles and emergence of pathogens.</title>
        <authorList>
            <person name="Haridas S."/>
            <person name="Albert R."/>
            <person name="Binder M."/>
            <person name="Bloem J."/>
            <person name="Labutti K."/>
            <person name="Salamov A."/>
            <person name="Andreopoulos B."/>
            <person name="Baker S."/>
            <person name="Barry K."/>
            <person name="Bills G."/>
            <person name="Bluhm B."/>
            <person name="Cannon C."/>
            <person name="Castanera R."/>
            <person name="Culley D."/>
            <person name="Daum C."/>
            <person name="Ezra D."/>
            <person name="Gonzalez J."/>
            <person name="Henrissat B."/>
            <person name="Kuo A."/>
            <person name="Liang C."/>
            <person name="Lipzen A."/>
            <person name="Lutzoni F."/>
            <person name="Magnuson J."/>
            <person name="Mondo S."/>
            <person name="Nolan M."/>
            <person name="Ohm R."/>
            <person name="Pangilinan J."/>
            <person name="Park H.-J."/>
            <person name="Ramirez L."/>
            <person name="Alfaro M."/>
            <person name="Sun H."/>
            <person name="Tritt A."/>
            <person name="Yoshinaga Y."/>
            <person name="Zwiers L.-H."/>
            <person name="Turgeon B."/>
            <person name="Goodwin S."/>
            <person name="Spatafora J."/>
            <person name="Crous P."/>
            <person name="Grigoriev I."/>
        </authorList>
    </citation>
    <scope>NUCLEOTIDE SEQUENCE</scope>
    <source>
        <strain evidence="2">CBS 122681</strain>
    </source>
</reference>
<evidence type="ECO:0000256" key="1">
    <source>
        <dbReference type="PIRSR" id="PIRSR600250-50"/>
    </source>
</evidence>
<dbReference type="EMBL" id="MU004530">
    <property type="protein sequence ID" value="KAF2648595.1"/>
    <property type="molecule type" value="Genomic_DNA"/>
</dbReference>
<dbReference type="OrthoDB" id="2862635at2759"/>